<keyword evidence="2" id="KW-1185">Reference proteome</keyword>
<dbReference type="Proteomes" id="UP001276150">
    <property type="component" value="Unassembled WGS sequence"/>
</dbReference>
<evidence type="ECO:0000313" key="1">
    <source>
        <dbReference type="EMBL" id="MDV6376047.1"/>
    </source>
</evidence>
<comment type="caution">
    <text evidence="1">The sequence shown here is derived from an EMBL/GenBank/DDBJ whole genome shotgun (WGS) entry which is preliminary data.</text>
</comment>
<gene>
    <name evidence="1" type="ORF">ORD21_15720</name>
</gene>
<evidence type="ECO:0000313" key="2">
    <source>
        <dbReference type="Proteomes" id="UP001276150"/>
    </source>
</evidence>
<dbReference type="RefSeq" id="WP_317641399.1">
    <property type="nucleotide sequence ID" value="NZ_JAPMIV010000044.1"/>
</dbReference>
<name>A0ABU4DUF6_9DEIO</name>
<protein>
    <submittedName>
        <fullName evidence="1">Uncharacterized protein</fullName>
    </submittedName>
</protein>
<organism evidence="1 2">
    <name type="scientific">Deinococcus arenicola</name>
    <dbReference type="NCBI Taxonomy" id="2994950"/>
    <lineage>
        <taxon>Bacteria</taxon>
        <taxon>Thermotogati</taxon>
        <taxon>Deinococcota</taxon>
        <taxon>Deinococci</taxon>
        <taxon>Deinococcales</taxon>
        <taxon>Deinococcaceae</taxon>
        <taxon>Deinococcus</taxon>
    </lineage>
</organism>
<sequence length="102" mass="11669">MTTLPRSSAPWIVERPARFSDAAEDFLNELTRQQPWRKARCEEWLEALSDALGDPILGAAFPEDQAHAWLCTLPDAEELEGRALVGEFDSYLREWGWLTPRP</sequence>
<proteinExistence type="predicted"/>
<dbReference type="EMBL" id="JAPMIV010000044">
    <property type="protein sequence ID" value="MDV6376047.1"/>
    <property type="molecule type" value="Genomic_DNA"/>
</dbReference>
<accession>A0ABU4DUF6</accession>
<reference evidence="1 2" key="1">
    <citation type="submission" date="2022-11" db="EMBL/GenBank/DDBJ databases">
        <title>Deinococcus ZS9-10, Low Temperature and Draught-tolerating, UV-resistant Bacteria from Continental Antarctica.</title>
        <authorList>
            <person name="Cheng L."/>
        </authorList>
    </citation>
    <scope>NUCLEOTIDE SEQUENCE [LARGE SCALE GENOMIC DNA]</scope>
    <source>
        <strain evidence="1 2">ZS9-10</strain>
    </source>
</reference>